<dbReference type="AlphaFoldDB" id="A0A2P6C7Y1"/>
<keyword evidence="4" id="KW-1185">Reference proteome</keyword>
<feature type="domain" description="CYTH" evidence="2">
    <location>
        <begin position="2"/>
        <end position="150"/>
    </location>
</feature>
<dbReference type="SMART" id="SM01118">
    <property type="entry name" value="CYTH"/>
    <property type="match status" value="1"/>
</dbReference>
<dbReference type="Gene3D" id="2.40.320.10">
    <property type="entry name" value="Hypothetical Protein Pfu-838710-001"/>
    <property type="match status" value="1"/>
</dbReference>
<dbReference type="PANTHER" id="PTHR40114">
    <property type="entry name" value="SLR0698 PROTEIN"/>
    <property type="match status" value="1"/>
</dbReference>
<dbReference type="PANTHER" id="PTHR40114:SF1">
    <property type="entry name" value="SLR0698 PROTEIN"/>
    <property type="match status" value="1"/>
</dbReference>
<protein>
    <submittedName>
        <fullName evidence="3">Adenylate cyclase</fullName>
    </submittedName>
</protein>
<dbReference type="EMBL" id="MSCK01000002">
    <property type="protein sequence ID" value="PQJ69031.1"/>
    <property type="molecule type" value="Genomic_DNA"/>
</dbReference>
<dbReference type="InterPro" id="IPR033469">
    <property type="entry name" value="CYTH-like_dom_sf"/>
</dbReference>
<dbReference type="RefSeq" id="WP_105049965.1">
    <property type="nucleotide sequence ID" value="NZ_CP150661.1"/>
</dbReference>
<proteinExistence type="predicted"/>
<evidence type="ECO:0000259" key="2">
    <source>
        <dbReference type="PROSITE" id="PS51707"/>
    </source>
</evidence>
<reference evidence="3 4" key="1">
    <citation type="submission" date="2016-12" db="EMBL/GenBank/DDBJ databases">
        <title>Trade-off between light-utilization and light-protection in marine flavobacteria.</title>
        <authorList>
            <person name="Kumagai Y."/>
            <person name="Yoshizawa S."/>
            <person name="Kogure K."/>
            <person name="Iwasaki W."/>
        </authorList>
    </citation>
    <scope>NUCLEOTIDE SEQUENCE [LARGE SCALE GENOMIC DNA]</scope>
    <source>
        <strain evidence="3 4">KCTC 12100</strain>
    </source>
</reference>
<feature type="active site" description="Proton acceptor" evidence="1">
    <location>
        <position position="30"/>
    </location>
</feature>
<name>A0A2P6C7Y1_9FLAO</name>
<dbReference type="OrthoDB" id="9805588at2"/>
<evidence type="ECO:0000256" key="1">
    <source>
        <dbReference type="PIRSR" id="PIRSR016487-1"/>
    </source>
</evidence>
<dbReference type="InterPro" id="IPR023577">
    <property type="entry name" value="CYTH_domain"/>
</dbReference>
<dbReference type="Proteomes" id="UP000247345">
    <property type="component" value="Unassembled WGS sequence"/>
</dbReference>
<accession>A0A2P6C7Y1</accession>
<dbReference type="SUPFAM" id="SSF55154">
    <property type="entry name" value="CYTH-like phosphatases"/>
    <property type="match status" value="1"/>
</dbReference>
<organism evidence="3 4">
    <name type="scientific">Polaribacter butkevichii</name>
    <dbReference type="NCBI Taxonomy" id="218490"/>
    <lineage>
        <taxon>Bacteria</taxon>
        <taxon>Pseudomonadati</taxon>
        <taxon>Bacteroidota</taxon>
        <taxon>Flavobacteriia</taxon>
        <taxon>Flavobacteriales</taxon>
        <taxon>Flavobacteriaceae</taxon>
    </lineage>
</organism>
<comment type="caution">
    <text evidence="3">The sequence shown here is derived from an EMBL/GenBank/DDBJ whole genome shotgun (WGS) entry which is preliminary data.</text>
</comment>
<dbReference type="InterPro" id="IPR012042">
    <property type="entry name" value="NeuTTM/CthTTM-like"/>
</dbReference>
<evidence type="ECO:0000313" key="4">
    <source>
        <dbReference type="Proteomes" id="UP000247345"/>
    </source>
</evidence>
<gene>
    <name evidence="3" type="ORF">BTO14_13420</name>
</gene>
<sequence>MSVEIERKFLVKNDDFKSDSYAQKSIKQGYLNSDKSRTVRIRIADDKAYITIKGQSNISGTTRFEWEKEIDKNEAENLLLLCEPSIIDKTRYLIKVGPHTFEVDEFYGDNKGLVVAEVELNSESEEFTKPNWLDKEVTGNVKYYNSSISKKPFKDWA</sequence>
<dbReference type="Pfam" id="PF01928">
    <property type="entry name" value="CYTH"/>
    <property type="match status" value="1"/>
</dbReference>
<dbReference type="CDD" id="cd07891">
    <property type="entry name" value="CYTH-like_CthTTM-like_1"/>
    <property type="match status" value="1"/>
</dbReference>
<evidence type="ECO:0000313" key="3">
    <source>
        <dbReference type="EMBL" id="PQJ69031.1"/>
    </source>
</evidence>
<dbReference type="PROSITE" id="PS51707">
    <property type="entry name" value="CYTH"/>
    <property type="match status" value="1"/>
</dbReference>
<dbReference type="PIRSF" id="PIRSF016487">
    <property type="entry name" value="CYTH_UCP016487"/>
    <property type="match status" value="1"/>
</dbReference>